<dbReference type="Gene3D" id="3.90.1150.10">
    <property type="entry name" value="Aspartate Aminotransferase, domain 1"/>
    <property type="match status" value="1"/>
</dbReference>
<dbReference type="eggNOG" id="COG0626">
    <property type="taxonomic scope" value="Bacteria"/>
</dbReference>
<dbReference type="PANTHER" id="PTHR11808">
    <property type="entry name" value="TRANS-SULFURATION ENZYME FAMILY MEMBER"/>
    <property type="match status" value="1"/>
</dbReference>
<dbReference type="InterPro" id="IPR015424">
    <property type="entry name" value="PyrdxlP-dep_Trfase"/>
</dbReference>
<dbReference type="InterPro" id="IPR000277">
    <property type="entry name" value="Cys/Met-Metab_PyrdxlP-dep_enz"/>
</dbReference>
<comment type="caution">
    <text evidence="10">The sequence shown here is derived from an EMBL/GenBank/DDBJ whole genome shotgun (WGS) entry which is preliminary data.</text>
</comment>
<dbReference type="GO" id="GO:0003962">
    <property type="term" value="F:cystathionine gamma-synthase activity"/>
    <property type="evidence" value="ECO:0007669"/>
    <property type="project" value="TreeGrafter"/>
</dbReference>
<evidence type="ECO:0000256" key="1">
    <source>
        <dbReference type="ARBA" id="ARBA00001933"/>
    </source>
</evidence>
<dbReference type="EMBL" id="BAHD01000017">
    <property type="protein sequence ID" value="GAB95184.1"/>
    <property type="molecule type" value="Genomic_DNA"/>
</dbReference>
<keyword evidence="3 8" id="KW-0663">Pyridoxal phosphate</keyword>
<comment type="catalytic activity">
    <reaction evidence="7">
        <text>L-methionine + H2O = methanethiol + 2-oxobutanoate + NH4(+)</text>
        <dbReference type="Rhea" id="RHEA:23800"/>
        <dbReference type="ChEBI" id="CHEBI:15377"/>
        <dbReference type="ChEBI" id="CHEBI:16007"/>
        <dbReference type="ChEBI" id="CHEBI:16763"/>
        <dbReference type="ChEBI" id="CHEBI:28938"/>
        <dbReference type="ChEBI" id="CHEBI:57844"/>
        <dbReference type="EC" id="4.4.1.11"/>
    </reaction>
    <physiologicalReaction direction="left-to-right" evidence="7">
        <dbReference type="Rhea" id="RHEA:23801"/>
    </physiologicalReaction>
</comment>
<evidence type="ECO:0000256" key="5">
    <source>
        <dbReference type="ARBA" id="ARBA00047199"/>
    </source>
</evidence>
<evidence type="ECO:0000256" key="8">
    <source>
        <dbReference type="PIRSR" id="PIRSR001434-2"/>
    </source>
</evidence>
<evidence type="ECO:0000313" key="11">
    <source>
        <dbReference type="Proteomes" id="UP000008366"/>
    </source>
</evidence>
<dbReference type="NCBIfam" id="TIGR02080">
    <property type="entry name" value="O_succ_thio_ly"/>
    <property type="match status" value="1"/>
</dbReference>
<dbReference type="InterPro" id="IPR015422">
    <property type="entry name" value="PyrdxlP-dep_Trfase_small"/>
</dbReference>
<organism evidence="10 11">
    <name type="scientific">Kineosphaera limosa NBRC 100340</name>
    <dbReference type="NCBI Taxonomy" id="1184609"/>
    <lineage>
        <taxon>Bacteria</taxon>
        <taxon>Bacillati</taxon>
        <taxon>Actinomycetota</taxon>
        <taxon>Actinomycetes</taxon>
        <taxon>Micrococcales</taxon>
        <taxon>Dermatophilaceae</taxon>
        <taxon>Kineosphaera</taxon>
    </lineage>
</organism>
<dbReference type="Pfam" id="PF01053">
    <property type="entry name" value="Cys_Met_Meta_PP"/>
    <property type="match status" value="1"/>
</dbReference>
<dbReference type="PANTHER" id="PTHR11808:SF75">
    <property type="entry name" value="CYSTATHIONINE GAMMA-SYNTHASE"/>
    <property type="match status" value="1"/>
</dbReference>
<sequence>MSDISRLTQAIRAGIESDPQHGAVVPPLFMSTNYAFDGFDNKRTFDYSRSGNPTRALLGDALATLEGGAGAIITATGTGAMTCVVTVLLDPGDLLLFPHDCYGGSWRLFESLAAKKHFDTATTDFTDPVAAAQAIRTLRPKVVWLETPSNPLLRITDIAAVAAVAKEVGATVVADNTFMTPLWQRPIELGADIVVHSTTKYINGHSDVVGGAIISATQEQQEEMDFWSNVLGLTGGAFDAYQTLRGLRTIHTRLRAHEENGAAVAQLFVSHPAVAATYYPGLPDHPQHELAKRQQSGGFGGMVSADLVGGIPAVTAFVDGLRCFSLAESLGGTESLVDHPPTMTHLAMTPEALAEAGIGDGLLRFSVGIEHVDDLLADLRAALDRAAAAS</sequence>
<dbReference type="Gene3D" id="3.40.640.10">
    <property type="entry name" value="Type I PLP-dependent aspartate aminotransferase-like (Major domain)"/>
    <property type="match status" value="1"/>
</dbReference>
<dbReference type="GO" id="GO:0019343">
    <property type="term" value="P:cysteine biosynthetic process via cystathionine"/>
    <property type="evidence" value="ECO:0007669"/>
    <property type="project" value="TreeGrafter"/>
</dbReference>
<dbReference type="SUPFAM" id="SSF53383">
    <property type="entry name" value="PLP-dependent transferases"/>
    <property type="match status" value="1"/>
</dbReference>
<dbReference type="InterPro" id="IPR054542">
    <property type="entry name" value="Cys_met_metab_PP"/>
</dbReference>
<dbReference type="RefSeq" id="WP_006591716.1">
    <property type="nucleotide sequence ID" value="NZ_BAHD01000017.1"/>
</dbReference>
<evidence type="ECO:0000256" key="2">
    <source>
        <dbReference type="ARBA" id="ARBA00009077"/>
    </source>
</evidence>
<dbReference type="EC" id="4.4.1.2" evidence="4"/>
<dbReference type="PIRSF" id="PIRSF001434">
    <property type="entry name" value="CGS"/>
    <property type="match status" value="1"/>
</dbReference>
<comment type="cofactor">
    <cofactor evidence="1 9">
        <name>pyridoxal 5'-phosphate</name>
        <dbReference type="ChEBI" id="CHEBI:597326"/>
    </cofactor>
</comment>
<dbReference type="GO" id="GO:0019346">
    <property type="term" value="P:transsulfuration"/>
    <property type="evidence" value="ECO:0007669"/>
    <property type="project" value="InterPro"/>
</dbReference>
<reference evidence="10 11" key="1">
    <citation type="submission" date="2012-08" db="EMBL/GenBank/DDBJ databases">
        <title>Whole genome shotgun sequence of Kineosphaera limosa NBRC 100340.</title>
        <authorList>
            <person name="Yoshida I."/>
            <person name="Isaki S."/>
            <person name="Hosoyama A."/>
            <person name="Tsuchikane K."/>
            <person name="Katsumata H."/>
            <person name="Ando Y."/>
            <person name="Ohji S."/>
            <person name="Hamada M."/>
            <person name="Tamura T."/>
            <person name="Yamazoe A."/>
            <person name="Yamazaki S."/>
            <person name="Fujita N."/>
        </authorList>
    </citation>
    <scope>NUCLEOTIDE SEQUENCE [LARGE SCALE GENOMIC DNA]</scope>
    <source>
        <strain evidence="10 11">NBRC 100340</strain>
    </source>
</reference>
<dbReference type="FunFam" id="3.40.640.10:FF:000046">
    <property type="entry name" value="Cystathionine gamma-lyase"/>
    <property type="match status" value="1"/>
</dbReference>
<comment type="similarity">
    <text evidence="2 9">Belongs to the trans-sulfuration enzymes family.</text>
</comment>
<dbReference type="OrthoDB" id="9780685at2"/>
<gene>
    <name evidence="10" type="primary">metB</name>
    <name evidence="10" type="ORF">KILIM_017_00290</name>
</gene>
<dbReference type="GO" id="GO:0047982">
    <property type="term" value="F:homocysteine desulfhydrase activity"/>
    <property type="evidence" value="ECO:0007669"/>
    <property type="project" value="UniProtKB-EC"/>
</dbReference>
<name>K6X8N9_9MICO</name>
<protein>
    <recommendedName>
        <fullName evidence="4">homocysteine desulfhydrase</fullName>
        <ecNumber evidence="4">4.4.1.2</ecNumber>
    </recommendedName>
    <alternativeName>
        <fullName evidence="5">Homocysteine desulfhydrase</fullName>
    </alternativeName>
</protein>
<dbReference type="Proteomes" id="UP000008366">
    <property type="component" value="Unassembled WGS sequence"/>
</dbReference>
<dbReference type="InterPro" id="IPR011821">
    <property type="entry name" value="O_succ_thio_ly"/>
</dbReference>
<keyword evidence="11" id="KW-1185">Reference proteome</keyword>
<dbReference type="STRING" id="1184609.KILIM_017_00290"/>
<evidence type="ECO:0000256" key="9">
    <source>
        <dbReference type="RuleBase" id="RU362118"/>
    </source>
</evidence>
<evidence type="ECO:0000256" key="6">
    <source>
        <dbReference type="ARBA" id="ARBA00048780"/>
    </source>
</evidence>
<evidence type="ECO:0000313" key="10">
    <source>
        <dbReference type="EMBL" id="GAB95184.1"/>
    </source>
</evidence>
<evidence type="ECO:0000256" key="4">
    <source>
        <dbReference type="ARBA" id="ARBA00047175"/>
    </source>
</evidence>
<dbReference type="PROSITE" id="PS00868">
    <property type="entry name" value="CYS_MET_METAB_PP"/>
    <property type="match status" value="1"/>
</dbReference>
<dbReference type="InterPro" id="IPR015421">
    <property type="entry name" value="PyrdxlP-dep_Trfase_major"/>
</dbReference>
<dbReference type="AlphaFoldDB" id="K6X8N9"/>
<dbReference type="GO" id="GO:0030170">
    <property type="term" value="F:pyridoxal phosphate binding"/>
    <property type="evidence" value="ECO:0007669"/>
    <property type="project" value="InterPro"/>
</dbReference>
<dbReference type="GO" id="GO:0004123">
    <property type="term" value="F:cystathionine gamma-lyase activity"/>
    <property type="evidence" value="ECO:0007669"/>
    <property type="project" value="TreeGrafter"/>
</dbReference>
<dbReference type="GO" id="GO:0018826">
    <property type="term" value="F:methionine gamma-lyase activity"/>
    <property type="evidence" value="ECO:0007669"/>
    <property type="project" value="UniProtKB-EC"/>
</dbReference>
<feature type="modified residue" description="N6-(pyridoxal phosphate)lysine" evidence="8">
    <location>
        <position position="200"/>
    </location>
</feature>
<evidence type="ECO:0000256" key="3">
    <source>
        <dbReference type="ARBA" id="ARBA00022898"/>
    </source>
</evidence>
<dbReference type="GO" id="GO:0005737">
    <property type="term" value="C:cytoplasm"/>
    <property type="evidence" value="ECO:0007669"/>
    <property type="project" value="TreeGrafter"/>
</dbReference>
<dbReference type="CDD" id="cd00614">
    <property type="entry name" value="CGS_like"/>
    <property type="match status" value="1"/>
</dbReference>
<evidence type="ECO:0000256" key="7">
    <source>
        <dbReference type="ARBA" id="ARBA00052699"/>
    </source>
</evidence>
<accession>K6X8N9</accession>
<comment type="catalytic activity">
    <reaction evidence="6">
        <text>L-homocysteine + H2O = 2-oxobutanoate + hydrogen sulfide + NH4(+) + H(+)</text>
        <dbReference type="Rhea" id="RHEA:14501"/>
        <dbReference type="ChEBI" id="CHEBI:15377"/>
        <dbReference type="ChEBI" id="CHEBI:15378"/>
        <dbReference type="ChEBI" id="CHEBI:16763"/>
        <dbReference type="ChEBI" id="CHEBI:28938"/>
        <dbReference type="ChEBI" id="CHEBI:29919"/>
        <dbReference type="ChEBI" id="CHEBI:58199"/>
        <dbReference type="EC" id="4.4.1.2"/>
    </reaction>
    <physiologicalReaction direction="left-to-right" evidence="6">
        <dbReference type="Rhea" id="RHEA:14502"/>
    </physiologicalReaction>
</comment>
<proteinExistence type="inferred from homology"/>